<evidence type="ECO:0000313" key="4">
    <source>
        <dbReference type="Proteomes" id="UP000076722"/>
    </source>
</evidence>
<evidence type="ECO:0000259" key="2">
    <source>
        <dbReference type="Pfam" id="PF25534"/>
    </source>
</evidence>
<dbReference type="PANTHER" id="PTHR36223:SF1">
    <property type="entry name" value="TRANSCRIPTION ELONGATION FACTOR EAF N-TERMINAL DOMAIN-CONTAINING PROTEIN"/>
    <property type="match status" value="1"/>
</dbReference>
<feature type="compositionally biased region" description="Basic and acidic residues" evidence="1">
    <location>
        <begin position="269"/>
        <end position="286"/>
    </location>
</feature>
<dbReference type="EMBL" id="KV419441">
    <property type="protein sequence ID" value="KZS88005.1"/>
    <property type="molecule type" value="Genomic_DNA"/>
</dbReference>
<dbReference type="Proteomes" id="UP000076722">
    <property type="component" value="Unassembled WGS sequence"/>
</dbReference>
<evidence type="ECO:0000313" key="3">
    <source>
        <dbReference type="EMBL" id="KZS88005.1"/>
    </source>
</evidence>
<protein>
    <recommendedName>
        <fullName evidence="2">DUF7918 domain-containing protein</fullName>
    </recommendedName>
</protein>
<dbReference type="InterPro" id="IPR057678">
    <property type="entry name" value="DUF7918"/>
</dbReference>
<dbReference type="Pfam" id="PF25534">
    <property type="entry name" value="DUF7918"/>
    <property type="match status" value="1"/>
</dbReference>
<evidence type="ECO:0000256" key="1">
    <source>
        <dbReference type="SAM" id="MobiDB-lite"/>
    </source>
</evidence>
<accession>A0A164NSW8</accession>
<dbReference type="PANTHER" id="PTHR36223">
    <property type="entry name" value="BETA-LACTAMASE-TYPE TRANSPEPTIDASE FOLD DOMAIN CONTAINING PROTEIN"/>
    <property type="match status" value="1"/>
</dbReference>
<dbReference type="OrthoDB" id="3364132at2759"/>
<organism evidence="3 4">
    <name type="scientific">Sistotremastrum niveocremeum HHB9708</name>
    <dbReference type="NCBI Taxonomy" id="1314777"/>
    <lineage>
        <taxon>Eukaryota</taxon>
        <taxon>Fungi</taxon>
        <taxon>Dikarya</taxon>
        <taxon>Basidiomycota</taxon>
        <taxon>Agaricomycotina</taxon>
        <taxon>Agaricomycetes</taxon>
        <taxon>Sistotremastrales</taxon>
        <taxon>Sistotremastraceae</taxon>
        <taxon>Sertulicium</taxon>
        <taxon>Sertulicium niveocremeum</taxon>
    </lineage>
</organism>
<dbReference type="STRING" id="1314777.A0A164NSW8"/>
<name>A0A164NSW8_9AGAM</name>
<reference evidence="3 4" key="1">
    <citation type="journal article" date="2016" name="Mol. Biol. Evol.">
        <title>Comparative Genomics of Early-Diverging Mushroom-Forming Fungi Provides Insights into the Origins of Lignocellulose Decay Capabilities.</title>
        <authorList>
            <person name="Nagy L.G."/>
            <person name="Riley R."/>
            <person name="Tritt A."/>
            <person name="Adam C."/>
            <person name="Daum C."/>
            <person name="Floudas D."/>
            <person name="Sun H."/>
            <person name="Yadav J.S."/>
            <person name="Pangilinan J."/>
            <person name="Larsson K.H."/>
            <person name="Matsuura K."/>
            <person name="Barry K."/>
            <person name="Labutti K."/>
            <person name="Kuo R."/>
            <person name="Ohm R.A."/>
            <person name="Bhattacharya S.S."/>
            <person name="Shirouzu T."/>
            <person name="Yoshinaga Y."/>
            <person name="Martin F.M."/>
            <person name="Grigoriev I.V."/>
            <person name="Hibbett D.S."/>
        </authorList>
    </citation>
    <scope>NUCLEOTIDE SEQUENCE [LARGE SCALE GENOMIC DNA]</scope>
    <source>
        <strain evidence="3 4">HHB9708</strain>
    </source>
</reference>
<feature type="domain" description="DUF7918" evidence="2">
    <location>
        <begin position="6"/>
        <end position="220"/>
    </location>
</feature>
<dbReference type="AlphaFoldDB" id="A0A164NSW8"/>
<gene>
    <name evidence="3" type="ORF">SISNIDRAFT_490523</name>
</gene>
<feature type="region of interest" description="Disordered" evidence="1">
    <location>
        <begin position="224"/>
        <end position="289"/>
    </location>
</feature>
<proteinExistence type="predicted"/>
<sequence length="305" mass="34648">MPNVEGIQTWIEIENTKLAEYKTEATLSDDSDDEPYVKTTCHVPSEAEKSFRVVMRIPHRPVGHSILAHVSIDGVGIVSKRFDPDGPKTHIVTRCRVDNLHKRQLMFGKISLTDDDAAAEKDAKRINSLGTICVRMTPIIVVKTTRQRNSKASDVRQEFLPVHEQQKKGSSHCLQFGRQSVKAAVRRPSRTEFRRVQAKPTYEFLFHYAPQEWLQAKGIIVSSTKPQGPKQEQKYISPALDPPPSTWKKISRGPRQSVPPHPLQVPRQRKTEAEKKHSPVKREIRNRLPALPVDNRVIDLTGDDD</sequence>
<keyword evidence="4" id="KW-1185">Reference proteome</keyword>